<dbReference type="Pfam" id="PF14078">
    <property type="entry name" value="DUF4259"/>
    <property type="match status" value="1"/>
</dbReference>
<accession>A0A927R135</accession>
<dbReference type="EMBL" id="JADBEB010000001">
    <property type="protein sequence ID" value="MBE1492270.1"/>
    <property type="molecule type" value="Genomic_DNA"/>
</dbReference>
<comment type="caution">
    <text evidence="1">The sequence shown here is derived from an EMBL/GenBank/DDBJ whole genome shotgun (WGS) entry which is preliminary data.</text>
</comment>
<name>A0A927R135_9ACTN</name>
<reference evidence="1" key="1">
    <citation type="submission" date="2020-10" db="EMBL/GenBank/DDBJ databases">
        <title>Sequencing the genomes of 1000 actinobacteria strains.</title>
        <authorList>
            <person name="Klenk H.-P."/>
        </authorList>
    </citation>
    <scope>NUCLEOTIDE SEQUENCE</scope>
    <source>
        <strain evidence="1">DSM 46832</strain>
    </source>
</reference>
<proteinExistence type="predicted"/>
<protein>
    <recommendedName>
        <fullName evidence="3">DUF4259 domain-containing protein</fullName>
    </recommendedName>
</protein>
<dbReference type="InterPro" id="IPR025355">
    <property type="entry name" value="DUF4259"/>
</dbReference>
<organism evidence="1 2">
    <name type="scientific">Plantactinospora soyae</name>
    <dbReference type="NCBI Taxonomy" id="1544732"/>
    <lineage>
        <taxon>Bacteria</taxon>
        <taxon>Bacillati</taxon>
        <taxon>Actinomycetota</taxon>
        <taxon>Actinomycetes</taxon>
        <taxon>Micromonosporales</taxon>
        <taxon>Micromonosporaceae</taxon>
        <taxon>Plantactinospora</taxon>
    </lineage>
</organism>
<evidence type="ECO:0008006" key="3">
    <source>
        <dbReference type="Google" id="ProtNLM"/>
    </source>
</evidence>
<dbReference type="AlphaFoldDB" id="A0A927R135"/>
<keyword evidence="2" id="KW-1185">Reference proteome</keyword>
<dbReference type="Proteomes" id="UP000649753">
    <property type="component" value="Unassembled WGS sequence"/>
</dbReference>
<evidence type="ECO:0000313" key="1">
    <source>
        <dbReference type="EMBL" id="MBE1492270.1"/>
    </source>
</evidence>
<evidence type="ECO:0000313" key="2">
    <source>
        <dbReference type="Proteomes" id="UP000649753"/>
    </source>
</evidence>
<gene>
    <name evidence="1" type="ORF">H4W31_007908</name>
</gene>
<sequence>MATWGPEPFASDAGQDLLDLLAGSTEDERRRVLREILGGVPRIGERGFDWFEQDVVDAAALVALSVPGGMEQLADIGHGAKDAVVIGGVDVELRTQALVGLELMLQPGNDWYDTWIDGDEDCEGARTAHAIAAVLRLSLG</sequence>
<dbReference type="RefSeq" id="WP_192771204.1">
    <property type="nucleotide sequence ID" value="NZ_JADBEB010000001.1"/>
</dbReference>